<dbReference type="AlphaFoldDB" id="A0A2M7G003"/>
<dbReference type="Proteomes" id="UP000231019">
    <property type="component" value="Unassembled WGS sequence"/>
</dbReference>
<proteinExistence type="predicted"/>
<gene>
    <name evidence="1" type="ORF">COW36_19005</name>
</gene>
<accession>A0A2M7G003</accession>
<name>A0A2M7G003_9BACT</name>
<dbReference type="SUPFAM" id="SSF81301">
    <property type="entry name" value="Nucleotidyltransferase"/>
    <property type="match status" value="1"/>
</dbReference>
<evidence type="ECO:0008006" key="3">
    <source>
        <dbReference type="Google" id="ProtNLM"/>
    </source>
</evidence>
<organism evidence="1 2">
    <name type="scientific">bacterium (Candidatus Blackallbacteria) CG17_big_fil_post_rev_8_21_14_2_50_48_46</name>
    <dbReference type="NCBI Taxonomy" id="2014261"/>
    <lineage>
        <taxon>Bacteria</taxon>
        <taxon>Candidatus Blackallbacteria</taxon>
    </lineage>
</organism>
<protein>
    <recommendedName>
        <fullName evidence="3">Nucleotidyltransferase</fullName>
    </recommendedName>
</protein>
<dbReference type="InterPro" id="IPR043519">
    <property type="entry name" value="NT_sf"/>
</dbReference>
<evidence type="ECO:0000313" key="1">
    <source>
        <dbReference type="EMBL" id="PIW15016.1"/>
    </source>
</evidence>
<evidence type="ECO:0000313" key="2">
    <source>
        <dbReference type="Proteomes" id="UP000231019"/>
    </source>
</evidence>
<comment type="caution">
    <text evidence="1">The sequence shown here is derived from an EMBL/GenBank/DDBJ whole genome shotgun (WGS) entry which is preliminary data.</text>
</comment>
<dbReference type="EMBL" id="PFFQ01000054">
    <property type="protein sequence ID" value="PIW15016.1"/>
    <property type="molecule type" value="Genomic_DNA"/>
</dbReference>
<reference evidence="1 2" key="1">
    <citation type="submission" date="2017-09" db="EMBL/GenBank/DDBJ databases">
        <title>Depth-based differentiation of microbial function through sediment-hosted aquifers and enrichment of novel symbionts in the deep terrestrial subsurface.</title>
        <authorList>
            <person name="Probst A.J."/>
            <person name="Ladd B."/>
            <person name="Jarett J.K."/>
            <person name="Geller-Mcgrath D.E."/>
            <person name="Sieber C.M."/>
            <person name="Emerson J.B."/>
            <person name="Anantharaman K."/>
            <person name="Thomas B.C."/>
            <person name="Malmstrom R."/>
            <person name="Stieglmeier M."/>
            <person name="Klingl A."/>
            <person name="Woyke T."/>
            <person name="Ryan C.M."/>
            <person name="Banfield J.F."/>
        </authorList>
    </citation>
    <scope>NUCLEOTIDE SEQUENCE [LARGE SCALE GENOMIC DNA]</scope>
    <source>
        <strain evidence="1">CG17_big_fil_post_rev_8_21_14_2_50_48_46</strain>
    </source>
</reference>
<sequence length="335" mass="39681">MGGNAFEHLKRLNAADYKIYAQEVKNRLTPHFKKIREIPYYHQKPDFGDLDLLIEKPRPERRELEKLLIEGFALQTQDIFWNKDIVSFKYENFQTDLIFVAPEHFATAQFYFAYNDLNNLVGRIAHKFGVKFGWDGLTYQIRTESGHRAQKLQLSTQPAEIYAFLGYDYQRWQKGFENLAEIFEFVCTTPYFNPEIFAYEALNHQNRTRNKKRFTYQEFLTWLDQQSFKAYRFEEDKSVYLIRLHNAFPQADLLGQLKAYAQEQAGFEAQREKFNGERVMAWTGLNGQDLGLSIAGFRKHIQTQTQESFEAWLEPRSAEEIEQSFRNWFSSVTTP</sequence>